<evidence type="ECO:0000313" key="2">
    <source>
        <dbReference type="EMBL" id="GBP46893.1"/>
    </source>
</evidence>
<dbReference type="EMBL" id="BGZK01000491">
    <property type="protein sequence ID" value="GBP46893.1"/>
    <property type="molecule type" value="Genomic_DNA"/>
</dbReference>
<keyword evidence="3" id="KW-1185">Reference proteome</keyword>
<comment type="caution">
    <text evidence="2">The sequence shown here is derived from an EMBL/GenBank/DDBJ whole genome shotgun (WGS) entry which is preliminary data.</text>
</comment>
<protein>
    <submittedName>
        <fullName evidence="2">Uncharacterized protein</fullName>
    </submittedName>
</protein>
<dbReference type="Proteomes" id="UP000299102">
    <property type="component" value="Unassembled WGS sequence"/>
</dbReference>
<name>A0A4C1W797_EUMVA</name>
<evidence type="ECO:0000313" key="3">
    <source>
        <dbReference type="Proteomes" id="UP000299102"/>
    </source>
</evidence>
<gene>
    <name evidence="2" type="ORF">EVAR_37797_1</name>
</gene>
<dbReference type="AlphaFoldDB" id="A0A4C1W797"/>
<reference evidence="2 3" key="1">
    <citation type="journal article" date="2019" name="Commun. Biol.">
        <title>The bagworm genome reveals a unique fibroin gene that provides high tensile strength.</title>
        <authorList>
            <person name="Kono N."/>
            <person name="Nakamura H."/>
            <person name="Ohtoshi R."/>
            <person name="Tomita M."/>
            <person name="Numata K."/>
            <person name="Arakawa K."/>
        </authorList>
    </citation>
    <scope>NUCLEOTIDE SEQUENCE [LARGE SCALE GENOMIC DNA]</scope>
</reference>
<organism evidence="2 3">
    <name type="scientific">Eumeta variegata</name>
    <name type="common">Bagworm moth</name>
    <name type="synonym">Eumeta japonica</name>
    <dbReference type="NCBI Taxonomy" id="151549"/>
    <lineage>
        <taxon>Eukaryota</taxon>
        <taxon>Metazoa</taxon>
        <taxon>Ecdysozoa</taxon>
        <taxon>Arthropoda</taxon>
        <taxon>Hexapoda</taxon>
        <taxon>Insecta</taxon>
        <taxon>Pterygota</taxon>
        <taxon>Neoptera</taxon>
        <taxon>Endopterygota</taxon>
        <taxon>Lepidoptera</taxon>
        <taxon>Glossata</taxon>
        <taxon>Ditrysia</taxon>
        <taxon>Tineoidea</taxon>
        <taxon>Psychidae</taxon>
        <taxon>Oiketicinae</taxon>
        <taxon>Eumeta</taxon>
    </lineage>
</organism>
<evidence type="ECO:0000256" key="1">
    <source>
        <dbReference type="SAM" id="MobiDB-lite"/>
    </source>
</evidence>
<feature type="region of interest" description="Disordered" evidence="1">
    <location>
        <begin position="38"/>
        <end position="91"/>
    </location>
</feature>
<feature type="compositionally biased region" description="Polar residues" evidence="1">
    <location>
        <begin position="46"/>
        <end position="56"/>
    </location>
</feature>
<proteinExistence type="predicted"/>
<sequence length="91" mass="10445">MSDFTPAVLCDRERALVWASQPEWREYIGIDSGADIRETKDETGIENESGTRTTPKTPEAVARRLRRSTTGRYPPRGLHAGRYVTPRRDRR</sequence>
<accession>A0A4C1W797</accession>